<evidence type="ECO:0000313" key="3">
    <source>
        <dbReference type="Proteomes" id="UP001066276"/>
    </source>
</evidence>
<gene>
    <name evidence="2" type="ORF">NDU88_004510</name>
</gene>
<accession>A0AAV7KY32</accession>
<protein>
    <submittedName>
        <fullName evidence="2">Uncharacterized protein</fullName>
    </submittedName>
</protein>
<reference evidence="2" key="1">
    <citation type="journal article" date="2022" name="bioRxiv">
        <title>Sequencing and chromosome-scale assembly of the giantPleurodeles waltlgenome.</title>
        <authorList>
            <person name="Brown T."/>
            <person name="Elewa A."/>
            <person name="Iarovenko S."/>
            <person name="Subramanian E."/>
            <person name="Araus A.J."/>
            <person name="Petzold A."/>
            <person name="Susuki M."/>
            <person name="Suzuki K.-i.T."/>
            <person name="Hayashi T."/>
            <person name="Toyoda A."/>
            <person name="Oliveira C."/>
            <person name="Osipova E."/>
            <person name="Leigh N.D."/>
            <person name="Simon A."/>
            <person name="Yun M.H."/>
        </authorList>
    </citation>
    <scope>NUCLEOTIDE SEQUENCE</scope>
    <source>
        <strain evidence="2">20211129_DDA</strain>
        <tissue evidence="2">Liver</tissue>
    </source>
</reference>
<feature type="compositionally biased region" description="Low complexity" evidence="1">
    <location>
        <begin position="97"/>
        <end position="112"/>
    </location>
</feature>
<sequence length="229" mass="23791">MCRGYCPWGRALVSSCVAAGLGVRGFPQIEGRIAGRPGEAPRHGKGPGLGRSCTKFLVLDSPLPAEPPPPLRVCPAGPPHCSSAALLCAGRRDQRWRPSSSRRSPRAPGSARLHNPPPDAPPLLSQSQAGGEAGSGRTRRNRDRGRSRSSPRLSPLSARADESQTRPAGSGARSQRELNAPVSPSRAAVPAVPVRPLGGLLPGYPEVAGNGALGSSDRPGRHLGSSLKF</sequence>
<evidence type="ECO:0000313" key="2">
    <source>
        <dbReference type="EMBL" id="KAJ1084361.1"/>
    </source>
</evidence>
<evidence type="ECO:0000256" key="1">
    <source>
        <dbReference type="SAM" id="MobiDB-lite"/>
    </source>
</evidence>
<name>A0AAV7KY32_PLEWA</name>
<organism evidence="2 3">
    <name type="scientific">Pleurodeles waltl</name>
    <name type="common">Iberian ribbed newt</name>
    <dbReference type="NCBI Taxonomy" id="8319"/>
    <lineage>
        <taxon>Eukaryota</taxon>
        <taxon>Metazoa</taxon>
        <taxon>Chordata</taxon>
        <taxon>Craniata</taxon>
        <taxon>Vertebrata</taxon>
        <taxon>Euteleostomi</taxon>
        <taxon>Amphibia</taxon>
        <taxon>Batrachia</taxon>
        <taxon>Caudata</taxon>
        <taxon>Salamandroidea</taxon>
        <taxon>Salamandridae</taxon>
        <taxon>Pleurodelinae</taxon>
        <taxon>Pleurodeles</taxon>
    </lineage>
</organism>
<proteinExistence type="predicted"/>
<dbReference type="AlphaFoldDB" id="A0AAV7KY32"/>
<feature type="compositionally biased region" description="Basic residues" evidence="1">
    <location>
        <begin position="137"/>
        <end position="149"/>
    </location>
</feature>
<comment type="caution">
    <text evidence="2">The sequence shown here is derived from an EMBL/GenBank/DDBJ whole genome shotgun (WGS) entry which is preliminary data.</text>
</comment>
<keyword evidence="3" id="KW-1185">Reference proteome</keyword>
<feature type="region of interest" description="Disordered" evidence="1">
    <location>
        <begin position="92"/>
        <end position="229"/>
    </location>
</feature>
<dbReference type="EMBL" id="JANPWB010000016">
    <property type="protein sequence ID" value="KAJ1084361.1"/>
    <property type="molecule type" value="Genomic_DNA"/>
</dbReference>
<feature type="compositionally biased region" description="Low complexity" evidence="1">
    <location>
        <begin position="180"/>
        <end position="203"/>
    </location>
</feature>
<dbReference type="Proteomes" id="UP001066276">
    <property type="component" value="Chromosome 12"/>
</dbReference>